<proteinExistence type="predicted"/>
<dbReference type="VEuPathDB" id="CryptoDB:Vbra_3727"/>
<dbReference type="AlphaFoldDB" id="A0A0G4EFL2"/>
<reference evidence="1 2" key="1">
    <citation type="submission" date="2014-11" db="EMBL/GenBank/DDBJ databases">
        <authorList>
            <person name="Zhu J."/>
            <person name="Qi W."/>
            <person name="Song R."/>
        </authorList>
    </citation>
    <scope>NUCLEOTIDE SEQUENCE [LARGE SCALE GENOMIC DNA]</scope>
</reference>
<dbReference type="EMBL" id="CDMY01000214">
    <property type="protein sequence ID" value="CEL94291.1"/>
    <property type="molecule type" value="Genomic_DNA"/>
</dbReference>
<evidence type="ECO:0000313" key="1">
    <source>
        <dbReference type="EMBL" id="CEL94291.1"/>
    </source>
</evidence>
<evidence type="ECO:0008006" key="3">
    <source>
        <dbReference type="Google" id="ProtNLM"/>
    </source>
</evidence>
<keyword evidence="2" id="KW-1185">Reference proteome</keyword>
<organism evidence="1 2">
    <name type="scientific">Vitrella brassicaformis (strain CCMP3155)</name>
    <dbReference type="NCBI Taxonomy" id="1169540"/>
    <lineage>
        <taxon>Eukaryota</taxon>
        <taxon>Sar</taxon>
        <taxon>Alveolata</taxon>
        <taxon>Colpodellida</taxon>
        <taxon>Vitrellaceae</taxon>
        <taxon>Vitrella</taxon>
    </lineage>
</organism>
<sequence length="116" mass="12641">MCECHVVLCVCASWQTFSDPNGRFLGHGGDFSAIDVLLYPFVEALAGRRPKDPGVKAWLNRVGPTFSDPNGRFLGHGGDFSAIDVLLYPFVEALAGRRPKDPGVKAWLNRVGPVIE</sequence>
<dbReference type="Proteomes" id="UP000041254">
    <property type="component" value="Unassembled WGS sequence"/>
</dbReference>
<protein>
    <recommendedName>
        <fullName evidence="3">GST C-terminal domain-containing protein</fullName>
    </recommendedName>
</protein>
<dbReference type="InParanoid" id="A0A0G4EFL2"/>
<accession>A0A0G4EFL2</accession>
<evidence type="ECO:0000313" key="2">
    <source>
        <dbReference type="Proteomes" id="UP000041254"/>
    </source>
</evidence>
<gene>
    <name evidence="1" type="ORF">Vbra_3727</name>
</gene>
<name>A0A0G4EFL2_VITBC</name>